<sequence length="174" mass="19242">MPTANISPQTSTAASQVSLTEGVKMIVHDVTGGYMFTDNYNDNVGEAIQIWNEDALRTDPSVAGHRWYIVADEGGTYRIESGHRRRALTASTTPNDHPRLRERSTSLQVLQRWHIIPSQGIGSSYLIVPAMFPDYALGPHFGIQTGDVYIKPTRMWLGEPAIGHIWQIGDAPAL</sequence>
<accession>A0A1H5TY29</accession>
<dbReference type="OrthoDB" id="4130010at2"/>
<dbReference type="Proteomes" id="UP000236723">
    <property type="component" value="Unassembled WGS sequence"/>
</dbReference>
<dbReference type="CDD" id="cd00161">
    <property type="entry name" value="beta-trefoil_Ricin-like"/>
    <property type="match status" value="1"/>
</dbReference>
<gene>
    <name evidence="1" type="ORF">SAMN04489712_101766</name>
</gene>
<reference evidence="2" key="1">
    <citation type="submission" date="2016-10" db="EMBL/GenBank/DDBJ databases">
        <authorList>
            <person name="Varghese N."/>
            <person name="Submissions S."/>
        </authorList>
    </citation>
    <scope>NUCLEOTIDE SEQUENCE [LARGE SCALE GENOMIC DNA]</scope>
    <source>
        <strain evidence="2">DSM 43163</strain>
    </source>
</reference>
<dbReference type="AlphaFoldDB" id="A0A1H5TY29"/>
<dbReference type="InterPro" id="IPR035992">
    <property type="entry name" value="Ricin_B-like_lectins"/>
</dbReference>
<protein>
    <recommendedName>
        <fullName evidence="3">Ricin B lectin domain-containing protein</fullName>
    </recommendedName>
</protein>
<dbReference type="Gene3D" id="2.80.10.50">
    <property type="match status" value="1"/>
</dbReference>
<dbReference type="EMBL" id="FNVO01000001">
    <property type="protein sequence ID" value="SEF66941.1"/>
    <property type="molecule type" value="Genomic_DNA"/>
</dbReference>
<name>A0A1H5TY29_9ACTN</name>
<evidence type="ECO:0000313" key="1">
    <source>
        <dbReference type="EMBL" id="SEF66941.1"/>
    </source>
</evidence>
<organism evidence="1 2">
    <name type="scientific">Thermomonospora echinospora</name>
    <dbReference type="NCBI Taxonomy" id="1992"/>
    <lineage>
        <taxon>Bacteria</taxon>
        <taxon>Bacillati</taxon>
        <taxon>Actinomycetota</taxon>
        <taxon>Actinomycetes</taxon>
        <taxon>Streptosporangiales</taxon>
        <taxon>Thermomonosporaceae</taxon>
        <taxon>Thermomonospora</taxon>
    </lineage>
</organism>
<evidence type="ECO:0008006" key="3">
    <source>
        <dbReference type="Google" id="ProtNLM"/>
    </source>
</evidence>
<evidence type="ECO:0000313" key="2">
    <source>
        <dbReference type="Proteomes" id="UP000236723"/>
    </source>
</evidence>
<dbReference type="SUPFAM" id="SSF50370">
    <property type="entry name" value="Ricin B-like lectins"/>
    <property type="match status" value="1"/>
</dbReference>
<keyword evidence="2" id="KW-1185">Reference proteome</keyword>
<dbReference type="RefSeq" id="WP_103936146.1">
    <property type="nucleotide sequence ID" value="NZ_FNVO01000001.1"/>
</dbReference>
<proteinExistence type="predicted"/>